<organism evidence="2 3">
    <name type="scientific">Petromyces alliaceus</name>
    <name type="common">Aspergillus alliaceus</name>
    <dbReference type="NCBI Taxonomy" id="209559"/>
    <lineage>
        <taxon>Eukaryota</taxon>
        <taxon>Fungi</taxon>
        <taxon>Dikarya</taxon>
        <taxon>Ascomycota</taxon>
        <taxon>Pezizomycotina</taxon>
        <taxon>Eurotiomycetes</taxon>
        <taxon>Eurotiomycetidae</taxon>
        <taxon>Eurotiales</taxon>
        <taxon>Aspergillaceae</taxon>
        <taxon>Aspergillus</taxon>
        <taxon>Aspergillus subgen. Circumdati</taxon>
    </lineage>
</organism>
<evidence type="ECO:0000313" key="3">
    <source>
        <dbReference type="Proteomes" id="UP000541154"/>
    </source>
</evidence>
<dbReference type="Proteomes" id="UP000541154">
    <property type="component" value="Unassembled WGS sequence"/>
</dbReference>
<dbReference type="EMBL" id="SPNV01001165">
    <property type="protein sequence ID" value="KAF5854703.1"/>
    <property type="molecule type" value="Genomic_DNA"/>
</dbReference>
<feature type="non-terminal residue" evidence="2">
    <location>
        <position position="163"/>
    </location>
</feature>
<keyword evidence="3" id="KW-1185">Reference proteome</keyword>
<protein>
    <submittedName>
        <fullName evidence="2">Uncharacterized protein</fullName>
    </submittedName>
</protein>
<feature type="region of interest" description="Disordered" evidence="1">
    <location>
        <begin position="84"/>
        <end position="108"/>
    </location>
</feature>
<feature type="non-terminal residue" evidence="2">
    <location>
        <position position="1"/>
    </location>
</feature>
<gene>
    <name evidence="2" type="ORF">ETB97_000979</name>
</gene>
<name>A0A8H6E0X1_PETAA</name>
<evidence type="ECO:0000256" key="1">
    <source>
        <dbReference type="SAM" id="MobiDB-lite"/>
    </source>
</evidence>
<evidence type="ECO:0000313" key="2">
    <source>
        <dbReference type="EMBL" id="KAF5854703.1"/>
    </source>
</evidence>
<accession>A0A8H6E0X1</accession>
<sequence>SRGFRVKGQAGTMVAFGVLAPYARDVLDKLKEWDNPIGRSVKWFDDAIANAQEAIGGKQVPEIYGNELKLKLICWLRGEQPHPNDVDRACQRQREQTKGQSEQERERERVKGLNQLFEACDQVETEPPADDNLRGDLLKRCKALRDNSLELEDKACIPKKGAH</sequence>
<reference evidence="2 3" key="1">
    <citation type="submission" date="2019-04" db="EMBL/GenBank/DDBJ databases">
        <title>Aspergillus burnettii sp. nov., novel species from soil in southeast Queensland.</title>
        <authorList>
            <person name="Gilchrist C.L.M."/>
            <person name="Pitt J.I."/>
            <person name="Lange L."/>
            <person name="Lacey H.J."/>
            <person name="Vuong D."/>
            <person name="Midgley D.J."/>
            <person name="Greenfield P."/>
            <person name="Bradbury M."/>
            <person name="Lacey E."/>
            <person name="Busk P.K."/>
            <person name="Pilgaard B."/>
            <person name="Chooi Y.H."/>
            <person name="Piggott A.M."/>
        </authorList>
    </citation>
    <scope>NUCLEOTIDE SEQUENCE [LARGE SCALE GENOMIC DNA]</scope>
    <source>
        <strain evidence="2 3">FRR 5400</strain>
    </source>
</reference>
<dbReference type="AlphaFoldDB" id="A0A8H6E0X1"/>
<proteinExistence type="predicted"/>
<comment type="caution">
    <text evidence="2">The sequence shown here is derived from an EMBL/GenBank/DDBJ whole genome shotgun (WGS) entry which is preliminary data.</text>
</comment>